<dbReference type="Proteomes" id="UP000029734">
    <property type="component" value="Unassembled WGS sequence"/>
</dbReference>
<name>A0A098M6A0_9BACL</name>
<reference evidence="2 3" key="2">
    <citation type="submission" date="2014-10" db="EMBL/GenBank/DDBJ databases">
        <title>Comparative genomics of the Paenibacillus odorifer group.</title>
        <authorList>
            <person name="Tsai Y.-C."/>
            <person name="Martin N."/>
            <person name="Korlach J."/>
            <person name="Wiedmann M."/>
        </authorList>
    </citation>
    <scope>NUCLEOTIDE SEQUENCE [LARGE SCALE GENOMIC DNA]</scope>
    <source>
        <strain evidence="2 3">DSM 18334</strain>
    </source>
</reference>
<accession>A0A098M6A0</accession>
<dbReference type="eggNOG" id="ENOG5033U7S">
    <property type="taxonomic scope" value="Bacteria"/>
</dbReference>
<dbReference type="STRING" id="268407.PWYN_23480"/>
<comment type="caution">
    <text evidence="2">The sequence shown here is derived from an EMBL/GenBank/DDBJ whole genome shotgun (WGS) entry which is preliminary data.</text>
</comment>
<evidence type="ECO:0000313" key="3">
    <source>
        <dbReference type="Proteomes" id="UP000029734"/>
    </source>
</evidence>
<organism evidence="2 3">
    <name type="scientific">Paenibacillus wynnii</name>
    <dbReference type="NCBI Taxonomy" id="268407"/>
    <lineage>
        <taxon>Bacteria</taxon>
        <taxon>Bacillati</taxon>
        <taxon>Bacillota</taxon>
        <taxon>Bacilli</taxon>
        <taxon>Bacillales</taxon>
        <taxon>Paenibacillaceae</taxon>
        <taxon>Paenibacillus</taxon>
    </lineage>
</organism>
<feature type="domain" description="YqbQ/XkdQ" evidence="1">
    <location>
        <begin position="24"/>
        <end position="323"/>
    </location>
</feature>
<dbReference type="InterPro" id="IPR056937">
    <property type="entry name" value="YqbQ/XkdQ"/>
</dbReference>
<evidence type="ECO:0000259" key="1">
    <source>
        <dbReference type="Pfam" id="PF24032"/>
    </source>
</evidence>
<dbReference type="EMBL" id="JQCR01000003">
    <property type="protein sequence ID" value="KGE17563.1"/>
    <property type="molecule type" value="Genomic_DNA"/>
</dbReference>
<keyword evidence="3" id="KW-1185">Reference proteome</keyword>
<dbReference type="OrthoDB" id="2530606at2"/>
<reference evidence="2 3" key="1">
    <citation type="submission" date="2014-08" db="EMBL/GenBank/DDBJ databases">
        <authorList>
            <person name="den Bakker H.C."/>
        </authorList>
    </citation>
    <scope>NUCLEOTIDE SEQUENCE [LARGE SCALE GENOMIC DNA]</scope>
    <source>
        <strain evidence="2 3">DSM 18334</strain>
    </source>
</reference>
<sequence>MDNFAVLYGKESKRILLTDAVIDVSWSSARDEITRSMTVRLRNAVNIKVAGMLMCFSQQLAGVGVLHHKNQFFHGPIIKYERNEFTDEWELEAREISWYLAKNKGARPYLKGEAGVELQRYIQTTGIDFRCPVFGFNLDERYGTMFHSEVILDVLQKAYERSGYRYHVGVIRTNTGFYLQVVREGSNTRVPVFIPEQMEASTAGYSIEDTYSVVTAQKYKDDKLASSVTKTAEGVLQAMGRMEEIIEVEEDEDPATIATQRLKTLSQAKQIKKITVKHEDHSLAGLRAGWMVLIKTDHTSKWIVESADSSFKNGIYTVKLELERRG</sequence>
<gene>
    <name evidence="2" type="ORF">PWYN_23480</name>
</gene>
<dbReference type="RefSeq" id="WP_036656559.1">
    <property type="nucleotide sequence ID" value="NZ_JQCR01000003.1"/>
</dbReference>
<dbReference type="AlphaFoldDB" id="A0A098M6A0"/>
<dbReference type="Pfam" id="PF24032">
    <property type="entry name" value="YQBQ"/>
    <property type="match status" value="1"/>
</dbReference>
<protein>
    <recommendedName>
        <fullName evidence="1">YqbQ/XkdQ domain-containing protein</fullName>
    </recommendedName>
</protein>
<evidence type="ECO:0000313" key="2">
    <source>
        <dbReference type="EMBL" id="KGE17563.1"/>
    </source>
</evidence>
<proteinExistence type="predicted"/>